<reference evidence="2 3" key="1">
    <citation type="submission" date="2017-09" db="EMBL/GenBank/DDBJ databases">
        <authorList>
            <person name="Ehlers B."/>
            <person name="Leendertz F.H."/>
        </authorList>
    </citation>
    <scope>NUCLEOTIDE SEQUENCE [LARGE SCALE GENOMIC DNA]</scope>
    <source>
        <strain evidence="2 3">DSM 27208</strain>
    </source>
</reference>
<evidence type="ECO:0000259" key="1">
    <source>
        <dbReference type="Pfam" id="PF07883"/>
    </source>
</evidence>
<dbReference type="Gene3D" id="2.60.120.10">
    <property type="entry name" value="Jelly Rolls"/>
    <property type="match status" value="1"/>
</dbReference>
<protein>
    <submittedName>
        <fullName evidence="2">Cupin domain protein</fullName>
    </submittedName>
</protein>
<dbReference type="AlphaFoldDB" id="A0A285P0K4"/>
<dbReference type="Pfam" id="PF07883">
    <property type="entry name" value="Cupin_2"/>
    <property type="match status" value="1"/>
</dbReference>
<evidence type="ECO:0000313" key="2">
    <source>
        <dbReference type="EMBL" id="SNZ15260.1"/>
    </source>
</evidence>
<sequence>MGTTQTTHMTPAVMSADEGEALWSVGALMLLKADAEQTDGAFTLVDHTAPPGYETPYHVHRREDEVFYVLEGEIDCYHGEDAENVARAGPGDTVFLPRDIPHGFRVAGDDACRMLVQVTPAGVEELFREVGTPAERLETPPPAELDAEALTEAAAEYDLEILGPIPA</sequence>
<dbReference type="SUPFAM" id="SSF51182">
    <property type="entry name" value="RmlC-like cupins"/>
    <property type="match status" value="1"/>
</dbReference>
<keyword evidence="3" id="KW-1185">Reference proteome</keyword>
<accession>A0A285P0K4</accession>
<proteinExistence type="predicted"/>
<name>A0A285P0K4_NATPI</name>
<dbReference type="InterPro" id="IPR014710">
    <property type="entry name" value="RmlC-like_jellyroll"/>
</dbReference>
<dbReference type="PANTHER" id="PTHR36440:SF1">
    <property type="entry name" value="PUTATIVE (AFU_ORTHOLOGUE AFUA_8G07350)-RELATED"/>
    <property type="match status" value="1"/>
</dbReference>
<feature type="domain" description="Cupin type-2" evidence="1">
    <location>
        <begin position="48"/>
        <end position="116"/>
    </location>
</feature>
<dbReference type="InterPro" id="IPR013096">
    <property type="entry name" value="Cupin_2"/>
</dbReference>
<dbReference type="PANTHER" id="PTHR36440">
    <property type="entry name" value="PUTATIVE (AFU_ORTHOLOGUE AFUA_8G07350)-RELATED"/>
    <property type="match status" value="1"/>
</dbReference>
<dbReference type="RefSeq" id="WP_179747472.1">
    <property type="nucleotide sequence ID" value="NZ_OBEJ01000003.1"/>
</dbReference>
<evidence type="ECO:0000313" key="3">
    <source>
        <dbReference type="Proteomes" id="UP000219453"/>
    </source>
</evidence>
<gene>
    <name evidence="2" type="ORF">SAMN06269185_2439</name>
</gene>
<dbReference type="EMBL" id="OBEJ01000003">
    <property type="protein sequence ID" value="SNZ15260.1"/>
    <property type="molecule type" value="Genomic_DNA"/>
</dbReference>
<organism evidence="2 3">
    <name type="scientific">Natronoarchaeum philippinense</name>
    <dbReference type="NCBI Taxonomy" id="558529"/>
    <lineage>
        <taxon>Archaea</taxon>
        <taxon>Methanobacteriati</taxon>
        <taxon>Methanobacteriota</taxon>
        <taxon>Stenosarchaea group</taxon>
        <taxon>Halobacteria</taxon>
        <taxon>Halobacteriales</taxon>
        <taxon>Natronoarchaeaceae</taxon>
    </lineage>
</organism>
<dbReference type="Proteomes" id="UP000219453">
    <property type="component" value="Unassembled WGS sequence"/>
</dbReference>
<dbReference type="InterPro" id="IPR053146">
    <property type="entry name" value="QDO-like"/>
</dbReference>
<dbReference type="InterPro" id="IPR011051">
    <property type="entry name" value="RmlC_Cupin_sf"/>
</dbReference>
<dbReference type="OrthoDB" id="307518at2157"/>
<dbReference type="CDD" id="cd02215">
    <property type="entry name" value="cupin_QDO_N_C"/>
    <property type="match status" value="1"/>
</dbReference>